<name>A0ABS4NAZ3_9THEO</name>
<dbReference type="InterPro" id="IPR031571">
    <property type="entry name" value="RcpC_dom"/>
</dbReference>
<protein>
    <submittedName>
        <fullName evidence="2">Flp pilus assembly protein CpaB</fullName>
    </submittedName>
</protein>
<evidence type="ECO:0000259" key="1">
    <source>
        <dbReference type="Pfam" id="PF16976"/>
    </source>
</evidence>
<gene>
    <name evidence="2" type="ORF">J2Z80_000312</name>
</gene>
<evidence type="ECO:0000313" key="2">
    <source>
        <dbReference type="EMBL" id="MBP2070814.1"/>
    </source>
</evidence>
<dbReference type="Pfam" id="PF16976">
    <property type="entry name" value="RcpC"/>
    <property type="match status" value="1"/>
</dbReference>
<organism evidence="2 3">
    <name type="scientific">Thermoanaerobacterium butyriciformans</name>
    <dbReference type="NCBI Taxonomy" id="1702242"/>
    <lineage>
        <taxon>Bacteria</taxon>
        <taxon>Bacillati</taxon>
        <taxon>Bacillota</taxon>
        <taxon>Clostridia</taxon>
        <taxon>Thermoanaerobacterales</taxon>
        <taxon>Thermoanaerobacteraceae</taxon>
        <taxon>Thermoanaerobacterium</taxon>
    </lineage>
</organism>
<accession>A0ABS4NAZ3</accession>
<keyword evidence="3" id="KW-1185">Reference proteome</keyword>
<dbReference type="Proteomes" id="UP001166402">
    <property type="component" value="Unassembled WGS sequence"/>
</dbReference>
<dbReference type="RefSeq" id="WP_209452786.1">
    <property type="nucleotide sequence ID" value="NZ_JAGGLT010000002.1"/>
</dbReference>
<feature type="domain" description="Flp pilus assembly protein RcpC/CpaB" evidence="1">
    <location>
        <begin position="97"/>
        <end position="194"/>
    </location>
</feature>
<reference evidence="2" key="1">
    <citation type="submission" date="2021-03" db="EMBL/GenBank/DDBJ databases">
        <title>Genomic Encyclopedia of Type Strains, Phase IV (KMG-IV): sequencing the most valuable type-strain genomes for metagenomic binning, comparative biology and taxonomic classification.</title>
        <authorList>
            <person name="Goeker M."/>
        </authorList>
    </citation>
    <scope>NUCLEOTIDE SEQUENCE</scope>
    <source>
        <strain evidence="2">DSM 101588</strain>
    </source>
</reference>
<evidence type="ECO:0000313" key="3">
    <source>
        <dbReference type="Proteomes" id="UP001166402"/>
    </source>
</evidence>
<dbReference type="EMBL" id="JAGGLT010000002">
    <property type="protein sequence ID" value="MBP2070814.1"/>
    <property type="molecule type" value="Genomic_DNA"/>
</dbReference>
<comment type="caution">
    <text evidence="2">The sequence shown here is derived from an EMBL/GenBank/DDBJ whole genome shotgun (WGS) entry which is preliminary data.</text>
</comment>
<sequence length="197" mass="21386">MKKTYMMFISAVLAILIVGGEYLYLTGQQKIVNVVIATQDIMPNEPLQGKTAIVKAYSTARNVLNSPKGYAAVEIKKGSLITDEMIKNQSYNSDLKKVAVKVDLASAVTGYVKQGSYVDIGFEPKQDNGQPSSLQPGIILKHVQVLTLLDNNGQEIGHSTNAYANSTPASAVLLMSDDDAVKLKNYESQGSIYFIAY</sequence>
<proteinExistence type="predicted"/>